<sequence length="216" mass="25030">MELMSYDLHYLLFERGCEFQIGHKRNIFMSICRGLDYLHSNNIVHRDIKLENILVNNLDEVKICDFGLAIDKKRNKGPYDRFVGNLTHAAPEVLFGEISYDTSVDLWALGIILSRMFEVILYRVYPKTTFDQLYTISTIFGTLPFELYSSILQLKPIERITTAMGPRKLHSYITNADQDAKELIENLLQYDPTKRPTARKCLDSTFLSGEIRPLLI</sequence>
<dbReference type="EMBL" id="CP092865">
    <property type="protein sequence ID" value="UYV65089.1"/>
    <property type="molecule type" value="Genomic_DNA"/>
</dbReference>
<dbReference type="PANTHER" id="PTHR24055">
    <property type="entry name" value="MITOGEN-ACTIVATED PROTEIN KINASE"/>
    <property type="match status" value="1"/>
</dbReference>
<dbReference type="InterPro" id="IPR011009">
    <property type="entry name" value="Kinase-like_dom_sf"/>
</dbReference>
<dbReference type="Gene3D" id="1.10.510.10">
    <property type="entry name" value="Transferase(Phosphotransferase) domain 1"/>
    <property type="match status" value="1"/>
</dbReference>
<dbReference type="InterPro" id="IPR000719">
    <property type="entry name" value="Prot_kinase_dom"/>
</dbReference>
<dbReference type="InterPro" id="IPR008271">
    <property type="entry name" value="Ser/Thr_kinase_AS"/>
</dbReference>
<dbReference type="SMART" id="SM00220">
    <property type="entry name" value="S_TKc"/>
    <property type="match status" value="1"/>
</dbReference>
<gene>
    <name evidence="4" type="ORF">LAZ67_3003095</name>
</gene>
<dbReference type="PROSITE" id="PS50011">
    <property type="entry name" value="PROTEIN_KINASE_DOM"/>
    <property type="match status" value="1"/>
</dbReference>
<evidence type="ECO:0000256" key="2">
    <source>
        <dbReference type="ARBA" id="ARBA00022840"/>
    </source>
</evidence>
<protein>
    <submittedName>
        <fullName evidence="4">DDX56</fullName>
    </submittedName>
</protein>
<keyword evidence="5" id="KW-1185">Reference proteome</keyword>
<dbReference type="Pfam" id="PF00069">
    <property type="entry name" value="Pkinase"/>
    <property type="match status" value="1"/>
</dbReference>
<dbReference type="InterPro" id="IPR050117">
    <property type="entry name" value="MAPK"/>
</dbReference>
<feature type="domain" description="Protein kinase" evidence="3">
    <location>
        <begin position="1"/>
        <end position="207"/>
    </location>
</feature>
<evidence type="ECO:0000313" key="5">
    <source>
        <dbReference type="Proteomes" id="UP001235939"/>
    </source>
</evidence>
<reference evidence="4 5" key="1">
    <citation type="submission" date="2022-01" db="EMBL/GenBank/DDBJ databases">
        <title>A chromosomal length assembly of Cordylochernes scorpioides.</title>
        <authorList>
            <person name="Zeh D."/>
            <person name="Zeh J."/>
        </authorList>
    </citation>
    <scope>NUCLEOTIDE SEQUENCE [LARGE SCALE GENOMIC DNA]</scope>
    <source>
        <strain evidence="4">IN4F17</strain>
        <tissue evidence="4">Whole Body</tissue>
    </source>
</reference>
<evidence type="ECO:0000259" key="3">
    <source>
        <dbReference type="PROSITE" id="PS50011"/>
    </source>
</evidence>
<keyword evidence="2" id="KW-0067">ATP-binding</keyword>
<dbReference type="PROSITE" id="PS00108">
    <property type="entry name" value="PROTEIN_KINASE_ST"/>
    <property type="match status" value="1"/>
</dbReference>
<organism evidence="4 5">
    <name type="scientific">Cordylochernes scorpioides</name>
    <dbReference type="NCBI Taxonomy" id="51811"/>
    <lineage>
        <taxon>Eukaryota</taxon>
        <taxon>Metazoa</taxon>
        <taxon>Ecdysozoa</taxon>
        <taxon>Arthropoda</taxon>
        <taxon>Chelicerata</taxon>
        <taxon>Arachnida</taxon>
        <taxon>Pseudoscorpiones</taxon>
        <taxon>Cheliferoidea</taxon>
        <taxon>Chernetidae</taxon>
        <taxon>Cordylochernes</taxon>
    </lineage>
</organism>
<evidence type="ECO:0000313" key="4">
    <source>
        <dbReference type="EMBL" id="UYV65089.1"/>
    </source>
</evidence>
<dbReference type="SUPFAM" id="SSF56112">
    <property type="entry name" value="Protein kinase-like (PK-like)"/>
    <property type="match status" value="1"/>
</dbReference>
<dbReference type="Proteomes" id="UP001235939">
    <property type="component" value="Chromosome 03"/>
</dbReference>
<name>A0ABY6K8F9_9ARAC</name>
<proteinExistence type="predicted"/>
<evidence type="ECO:0000256" key="1">
    <source>
        <dbReference type="ARBA" id="ARBA00022741"/>
    </source>
</evidence>
<accession>A0ABY6K8F9</accession>
<keyword evidence="1" id="KW-0547">Nucleotide-binding</keyword>